<sequence length="204" mass="21640">MSTLISDSAPNSVPTADIAAESDALIIGLGNLLLSDEGVGIHVLRRLEQQYGFAPSSVELVDGGTTGLDLLALFQEHNLILLIDALFAPDSAPGDIQILRNDAILAALSKKLSMHHLGISDVLALAQLLDYRPREIVLLGVVPENLELGTELSTPVEQRLPDILTSVQTILSDWHIAMKPHKPGIHAPSPTGAALFLADPVSST</sequence>
<evidence type="ECO:0000256" key="4">
    <source>
        <dbReference type="ARBA" id="ARBA00022723"/>
    </source>
</evidence>
<dbReference type="Proteomes" id="UP000002964">
    <property type="component" value="Unassembled WGS sequence"/>
</dbReference>
<dbReference type="PANTHER" id="PTHR30302">
    <property type="entry name" value="HYDROGENASE 1 MATURATION PROTEASE"/>
    <property type="match status" value="1"/>
</dbReference>
<protein>
    <submittedName>
        <fullName evidence="7">Hydrogenase maturation protease</fullName>
    </submittedName>
</protein>
<keyword evidence="4" id="KW-0479">Metal-binding</keyword>
<reference evidence="8" key="1">
    <citation type="submission" date="2011-06" db="EMBL/GenBank/DDBJ databases">
        <authorList>
            <consortium name="US DOE Joint Genome Institute (JGI-PGF)"/>
            <person name="Lucas S."/>
            <person name="Han J."/>
            <person name="Lapidus A."/>
            <person name="Cheng J.-F."/>
            <person name="Goodwin L."/>
            <person name="Pitluck S."/>
            <person name="Peters L."/>
            <person name="Land M.L."/>
            <person name="Hauser L."/>
            <person name="Vogl K."/>
            <person name="Liu Z."/>
            <person name="Overmann J."/>
            <person name="Frigaard N.-U."/>
            <person name="Bryant D.A."/>
            <person name="Woyke T.J."/>
        </authorList>
    </citation>
    <scope>NUCLEOTIDE SEQUENCE [LARGE SCALE GENOMIC DNA]</scope>
    <source>
        <strain evidence="8">970</strain>
    </source>
</reference>
<dbReference type="InterPro" id="IPR023430">
    <property type="entry name" value="Pept_HybD-like_dom_sf"/>
</dbReference>
<keyword evidence="2" id="KW-0533">Nickel</keyword>
<evidence type="ECO:0000256" key="3">
    <source>
        <dbReference type="ARBA" id="ARBA00022670"/>
    </source>
</evidence>
<dbReference type="eggNOG" id="COG0680">
    <property type="taxonomic scope" value="Bacteria"/>
</dbReference>
<dbReference type="GO" id="GO:0046872">
    <property type="term" value="F:metal ion binding"/>
    <property type="evidence" value="ECO:0007669"/>
    <property type="project" value="UniProtKB-KW"/>
</dbReference>
<evidence type="ECO:0000313" key="7">
    <source>
        <dbReference type="EMBL" id="EIC20579.1"/>
    </source>
</evidence>
<dbReference type="PANTHER" id="PTHR30302:SF1">
    <property type="entry name" value="HYDROGENASE 2 MATURATION PROTEASE"/>
    <property type="match status" value="1"/>
</dbReference>
<dbReference type="GO" id="GO:0008047">
    <property type="term" value="F:enzyme activator activity"/>
    <property type="evidence" value="ECO:0007669"/>
    <property type="project" value="InterPro"/>
</dbReference>
<name>H8Z5K9_9GAMM</name>
<reference evidence="7 8" key="2">
    <citation type="submission" date="2011-11" db="EMBL/GenBank/DDBJ databases">
        <authorList>
            <consortium name="US DOE Joint Genome Institute"/>
            <person name="Lucas S."/>
            <person name="Han J."/>
            <person name="Lapidus A."/>
            <person name="Cheng J.-F."/>
            <person name="Goodwin L."/>
            <person name="Pitluck S."/>
            <person name="Peters L."/>
            <person name="Ovchinnikova G."/>
            <person name="Zhang X."/>
            <person name="Detter J.C."/>
            <person name="Han C."/>
            <person name="Tapia R."/>
            <person name="Land M."/>
            <person name="Hauser L."/>
            <person name="Kyrpides N."/>
            <person name="Ivanova N."/>
            <person name="Pagani I."/>
            <person name="Vogl K."/>
            <person name="Liu Z."/>
            <person name="Overmann J."/>
            <person name="Frigaard N.-U."/>
            <person name="Bryant D."/>
            <person name="Woyke T."/>
        </authorList>
    </citation>
    <scope>NUCLEOTIDE SEQUENCE [LARGE SCALE GENOMIC DNA]</scope>
    <source>
        <strain evidence="7 8">970</strain>
    </source>
</reference>
<organism evidence="7 8">
    <name type="scientific">Thiorhodovibrio frisius</name>
    <dbReference type="NCBI Taxonomy" id="631362"/>
    <lineage>
        <taxon>Bacteria</taxon>
        <taxon>Pseudomonadati</taxon>
        <taxon>Pseudomonadota</taxon>
        <taxon>Gammaproteobacteria</taxon>
        <taxon>Chromatiales</taxon>
        <taxon>Chromatiaceae</taxon>
        <taxon>Thiorhodovibrio</taxon>
    </lineage>
</organism>
<dbReference type="GO" id="GO:0004190">
    <property type="term" value="F:aspartic-type endopeptidase activity"/>
    <property type="evidence" value="ECO:0007669"/>
    <property type="project" value="UniProtKB-KW"/>
</dbReference>
<gene>
    <name evidence="7" type="ORF">Thi970DRAFT_04232</name>
</gene>
<proteinExistence type="inferred from homology"/>
<dbReference type="Gene3D" id="3.40.50.1450">
    <property type="entry name" value="HybD-like"/>
    <property type="match status" value="1"/>
</dbReference>
<keyword evidence="5" id="KW-0064">Aspartyl protease</keyword>
<dbReference type="Pfam" id="PF01750">
    <property type="entry name" value="HycI"/>
    <property type="match status" value="1"/>
</dbReference>
<dbReference type="FunFam" id="3.40.50.1450:FF:000002">
    <property type="entry name" value="Hydrogenase 1 maturation protease"/>
    <property type="match status" value="1"/>
</dbReference>
<keyword evidence="6" id="KW-0378">Hydrolase</keyword>
<dbReference type="HOGENOM" id="CLU_099037_0_1_6"/>
<dbReference type="EMBL" id="JH603170">
    <property type="protein sequence ID" value="EIC20579.1"/>
    <property type="molecule type" value="Genomic_DNA"/>
</dbReference>
<evidence type="ECO:0000256" key="1">
    <source>
        <dbReference type="ARBA" id="ARBA00006814"/>
    </source>
</evidence>
<keyword evidence="3 7" id="KW-0645">Protease</keyword>
<dbReference type="NCBIfam" id="TIGR00072">
    <property type="entry name" value="hydrog_prot"/>
    <property type="match status" value="1"/>
</dbReference>
<dbReference type="AlphaFoldDB" id="H8Z5K9"/>
<dbReference type="GO" id="GO:0016485">
    <property type="term" value="P:protein processing"/>
    <property type="evidence" value="ECO:0007669"/>
    <property type="project" value="TreeGrafter"/>
</dbReference>
<dbReference type="InterPro" id="IPR000671">
    <property type="entry name" value="Peptidase_A31"/>
</dbReference>
<accession>H8Z5K9</accession>
<evidence type="ECO:0000256" key="6">
    <source>
        <dbReference type="ARBA" id="ARBA00022801"/>
    </source>
</evidence>
<evidence type="ECO:0000313" key="8">
    <source>
        <dbReference type="Proteomes" id="UP000002964"/>
    </source>
</evidence>
<keyword evidence="8" id="KW-1185">Reference proteome</keyword>
<dbReference type="CDD" id="cd06062">
    <property type="entry name" value="H2MP_MemB-H2up"/>
    <property type="match status" value="1"/>
</dbReference>
<evidence type="ECO:0000256" key="5">
    <source>
        <dbReference type="ARBA" id="ARBA00022750"/>
    </source>
</evidence>
<dbReference type="STRING" id="631362.Thi970DRAFT_04232"/>
<dbReference type="RefSeq" id="WP_009150982.1">
    <property type="nucleotide sequence ID" value="NZ_CP121471.1"/>
</dbReference>
<dbReference type="PRINTS" id="PR00446">
    <property type="entry name" value="HYDRGNUPTAKE"/>
</dbReference>
<comment type="similarity">
    <text evidence="1">Belongs to the peptidase A31 family.</text>
</comment>
<dbReference type="SUPFAM" id="SSF53163">
    <property type="entry name" value="HybD-like"/>
    <property type="match status" value="1"/>
</dbReference>
<evidence type="ECO:0000256" key="2">
    <source>
        <dbReference type="ARBA" id="ARBA00022596"/>
    </source>
</evidence>